<feature type="transmembrane region" description="Helical" evidence="1">
    <location>
        <begin position="70"/>
        <end position="88"/>
    </location>
</feature>
<feature type="transmembrane region" description="Helical" evidence="1">
    <location>
        <begin position="250"/>
        <end position="270"/>
    </location>
</feature>
<name>A0A9D2IZ04_9FIRM</name>
<feature type="transmembrane region" description="Helical" evidence="1">
    <location>
        <begin position="277"/>
        <end position="300"/>
    </location>
</feature>
<protein>
    <submittedName>
        <fullName evidence="2">Uncharacterized protein</fullName>
    </submittedName>
</protein>
<accession>A0A9D2IZ04</accession>
<proteinExistence type="predicted"/>
<organism evidence="2 3">
    <name type="scientific">Candidatus Allofournierella merdipullorum</name>
    <dbReference type="NCBI Taxonomy" id="2838595"/>
    <lineage>
        <taxon>Bacteria</taxon>
        <taxon>Bacillati</taxon>
        <taxon>Bacillota</taxon>
        <taxon>Clostridia</taxon>
        <taxon>Eubacteriales</taxon>
        <taxon>Oscillospiraceae</taxon>
        <taxon>Allofournierella</taxon>
    </lineage>
</organism>
<feature type="transmembrane region" description="Helical" evidence="1">
    <location>
        <begin position="199"/>
        <end position="222"/>
    </location>
</feature>
<feature type="transmembrane region" description="Helical" evidence="1">
    <location>
        <begin position="154"/>
        <end position="171"/>
    </location>
</feature>
<evidence type="ECO:0000256" key="1">
    <source>
        <dbReference type="SAM" id="Phobius"/>
    </source>
</evidence>
<feature type="transmembrane region" description="Helical" evidence="1">
    <location>
        <begin position="100"/>
        <end position="123"/>
    </location>
</feature>
<feature type="transmembrane region" description="Helical" evidence="1">
    <location>
        <begin position="129"/>
        <end position="147"/>
    </location>
</feature>
<reference evidence="2" key="1">
    <citation type="journal article" date="2021" name="PeerJ">
        <title>Extensive microbial diversity within the chicken gut microbiome revealed by metagenomics and culture.</title>
        <authorList>
            <person name="Gilroy R."/>
            <person name="Ravi A."/>
            <person name="Getino M."/>
            <person name="Pursley I."/>
            <person name="Horton D.L."/>
            <person name="Alikhan N.F."/>
            <person name="Baker D."/>
            <person name="Gharbi K."/>
            <person name="Hall N."/>
            <person name="Watson M."/>
            <person name="Adriaenssens E.M."/>
            <person name="Foster-Nyarko E."/>
            <person name="Jarju S."/>
            <person name="Secka A."/>
            <person name="Antonio M."/>
            <person name="Oren A."/>
            <person name="Chaudhuri R.R."/>
            <person name="La Ragione R."/>
            <person name="Hildebrand F."/>
            <person name="Pallen M.J."/>
        </authorList>
    </citation>
    <scope>NUCLEOTIDE SEQUENCE</scope>
    <source>
        <strain evidence="2">ChiGjej4B4-18154</strain>
    </source>
</reference>
<dbReference type="InterPro" id="IPR045691">
    <property type="entry name" value="DUF6056"/>
</dbReference>
<dbReference type="EMBL" id="DXBV01000063">
    <property type="protein sequence ID" value="HIZ30890.1"/>
    <property type="molecule type" value="Genomic_DNA"/>
</dbReference>
<evidence type="ECO:0000313" key="3">
    <source>
        <dbReference type="Proteomes" id="UP000824035"/>
    </source>
</evidence>
<comment type="caution">
    <text evidence="2">The sequence shown here is derived from an EMBL/GenBank/DDBJ whole genome shotgun (WGS) entry which is preliminary data.</text>
</comment>
<dbReference type="Pfam" id="PF19528">
    <property type="entry name" value="DUF6056"/>
    <property type="match status" value="1"/>
</dbReference>
<dbReference type="Proteomes" id="UP000824035">
    <property type="component" value="Unassembled WGS sequence"/>
</dbReference>
<feature type="transmembrane region" description="Helical" evidence="1">
    <location>
        <begin position="337"/>
        <end position="356"/>
    </location>
</feature>
<dbReference type="AlphaFoldDB" id="A0A9D2IZ04"/>
<keyword evidence="1" id="KW-0812">Transmembrane</keyword>
<reference evidence="2" key="2">
    <citation type="submission" date="2021-04" db="EMBL/GenBank/DDBJ databases">
        <authorList>
            <person name="Gilroy R."/>
        </authorList>
    </citation>
    <scope>NUCLEOTIDE SEQUENCE</scope>
    <source>
        <strain evidence="2">ChiGjej4B4-18154</strain>
    </source>
</reference>
<sequence length="453" mass="49670">MGIAFFAMLVFNFLTPLISDDYTYLLRYPTSEPVENLGDIIESQIAHYMQWGGRTIVISLNQIFLWLGKWLFNPLNAAMFCVFVWACAKLAVGRRPVHPLLLVVVLAALVHFNPCFGAVNLWLCGSCGYLWPLALCLLFLLPYRLALDGLELRGAGAAAGIFFLGLAAGWGNENTSGMAVLAAAVFLVLLRVFLKKVPLWAWTGAAGCLTGFLLLMCAPGQWVRFEYAGSDGRSFLTVYATRIMNATHSLFLYGAWLLVAFGALYGLLILTKPGAKALVLPAVFCLLGLAANYALILSPVYYIRSFYPVLAMLVCADAGCIAALAQTRVDTDRLLRGALAGLFSVVLVYDLAIGGYDILNYFTMRLVRDGEITAAVQAGETDVETYAVFPYTRFCGAWGQPDIRQDPGNWVNKNMALHLGAGSIRAVEQHYYPFPGYDDFSNTVDKEMSLALE</sequence>
<keyword evidence="1" id="KW-0472">Membrane</keyword>
<feature type="transmembrane region" description="Helical" evidence="1">
    <location>
        <begin position="177"/>
        <end position="194"/>
    </location>
</feature>
<evidence type="ECO:0000313" key="2">
    <source>
        <dbReference type="EMBL" id="HIZ30890.1"/>
    </source>
</evidence>
<feature type="transmembrane region" description="Helical" evidence="1">
    <location>
        <begin position="306"/>
        <end position="325"/>
    </location>
</feature>
<gene>
    <name evidence="2" type="ORF">H9813_06650</name>
</gene>
<keyword evidence="1" id="KW-1133">Transmembrane helix</keyword>